<protein>
    <recommendedName>
        <fullName evidence="4">Ecp2 effector protein domain-containing protein</fullName>
    </recommendedName>
</protein>
<reference evidence="2 3" key="1">
    <citation type="submission" date="2023-01" db="EMBL/GenBank/DDBJ databases">
        <title>Analysis of 21 Apiospora genomes using comparative genomics revels a genus with tremendous synthesis potential of carbohydrate active enzymes and secondary metabolites.</title>
        <authorList>
            <person name="Sorensen T."/>
        </authorList>
    </citation>
    <scope>NUCLEOTIDE SEQUENCE [LARGE SCALE GENOMIC DNA]</scope>
    <source>
        <strain evidence="2 3">CBS 24483</strain>
    </source>
</reference>
<dbReference type="GeneID" id="92080672"/>
<proteinExistence type="predicted"/>
<feature type="signal peptide" evidence="1">
    <location>
        <begin position="1"/>
        <end position="22"/>
    </location>
</feature>
<gene>
    <name evidence="2" type="ORF">PG986_011388</name>
</gene>
<keyword evidence="3" id="KW-1185">Reference proteome</keyword>
<dbReference type="RefSeq" id="XP_066697101.1">
    <property type="nucleotide sequence ID" value="XM_066847610.1"/>
</dbReference>
<accession>A0ABR1Q4Z7</accession>
<dbReference type="Proteomes" id="UP001391051">
    <property type="component" value="Unassembled WGS sequence"/>
</dbReference>
<feature type="chain" id="PRO_5046498391" description="Ecp2 effector protein domain-containing protein" evidence="1">
    <location>
        <begin position="23"/>
        <end position="230"/>
    </location>
</feature>
<comment type="caution">
    <text evidence="2">The sequence shown here is derived from an EMBL/GenBank/DDBJ whole genome shotgun (WGS) entry which is preliminary data.</text>
</comment>
<sequence length="230" mass="25683">MQFLNVLRSLAFLFAFVGTTLAENGFAQPDPVQLSGANPDHVNIWARSITAGPAAPTPPPEIIKAAADGWIPVTVNPALYFERIAPTIPQSICDTDNNSYENLTGVRGEGDASVYDCQALSGWLRDPANYGRFDVRGDQWDKTGRDYLPFLWTEHRCFGAFRTDFQPEDMVVGAFDVADLIDVSVKYFSTPYLNPPRVEADGFMYCQEDIPFGWGLYNMFANQQNQFDVD</sequence>
<keyword evidence="1" id="KW-0732">Signal</keyword>
<evidence type="ECO:0008006" key="4">
    <source>
        <dbReference type="Google" id="ProtNLM"/>
    </source>
</evidence>
<organism evidence="2 3">
    <name type="scientific">Apiospora aurea</name>
    <dbReference type="NCBI Taxonomy" id="335848"/>
    <lineage>
        <taxon>Eukaryota</taxon>
        <taxon>Fungi</taxon>
        <taxon>Dikarya</taxon>
        <taxon>Ascomycota</taxon>
        <taxon>Pezizomycotina</taxon>
        <taxon>Sordariomycetes</taxon>
        <taxon>Xylariomycetidae</taxon>
        <taxon>Amphisphaeriales</taxon>
        <taxon>Apiosporaceae</taxon>
        <taxon>Apiospora</taxon>
    </lineage>
</organism>
<dbReference type="EMBL" id="JAQQWE010000007">
    <property type="protein sequence ID" value="KAK7947067.1"/>
    <property type="molecule type" value="Genomic_DNA"/>
</dbReference>
<evidence type="ECO:0000313" key="2">
    <source>
        <dbReference type="EMBL" id="KAK7947067.1"/>
    </source>
</evidence>
<evidence type="ECO:0000256" key="1">
    <source>
        <dbReference type="SAM" id="SignalP"/>
    </source>
</evidence>
<evidence type="ECO:0000313" key="3">
    <source>
        <dbReference type="Proteomes" id="UP001391051"/>
    </source>
</evidence>
<name>A0ABR1Q4Z7_9PEZI</name>